<evidence type="ECO:0000313" key="1">
    <source>
        <dbReference type="EMBL" id="PWN52929.1"/>
    </source>
</evidence>
<keyword evidence="2" id="KW-1185">Reference proteome</keyword>
<name>A0ACD0P4Q1_9BASI</name>
<evidence type="ECO:0000313" key="2">
    <source>
        <dbReference type="Proteomes" id="UP000245626"/>
    </source>
</evidence>
<accession>A0ACD0P4Q1</accession>
<sequence length="1540" mass="167456">MPTLFSRRAPSKPKNLGIGFSSGHFLSAVSSTDRLGSDSPTPSTSDARTLPDAPLTIRDLPQSITTRTLDGRVAPYASAHDLDRSANPPITEFGKLSTPPHQHQGHWTDQSIADSKNFHSTTTLRHSNSFHGRKQQKAANLTNGPPSSRFFSLPSTSTISRATMASNEAPSRPPSYVYGYTTEAWETQLDTKRVTDILEVCSEQIRNRGLDQPMIFSSMALDLSPHNMASLIRSYLGISASNPTSPLPVAPPRPAAEIPKSFINEIKFANPHDLGAMIKWALARMGRVLAVPVPISAPSKKGDVLEEMVYVQQRGFLELDTYMAWREEEKRQRYPSCAFDSFLQHIDARSGQLLSSLLSLLSSTTSYSLKNGMTPAKLARIFCPLIFGLPEDDTFARTYDAFIRASNATEHLLLAFIRAQGSSAALPTRLLQHIAGYPSMLATEMTLPGKQARLVPVTQIERIVRLYSPDLVQTACELDLPVGTRCPEWEACKSDDETLGRDPQLTDRFRKLVNLRGGAAQGRGKYSASSHVQNKAQNGQQDEDGVEVYSSLASKRWGDFMSEGFSTGDTDSKLAFDLNESQRKIRPTKRDTVQWSDFMSHGFAGEEDQSGLDRVLSFDDAIKIGVEKWPGEKAEIEAKLRQRERRLPPFNYDTTPRLIASPTLTGIPQGQTATHPISRMDEEFAEVYADYLLGNGWSNRDELTHRSSSFVVVQYRSRPTGSTVGSQGIASMAHAPTKSLVLRRGATGADVPEDPRQDAAWFVIQEIVPAQYRAELEASGRGKKSGIAAIRKLNLFRSRKERGSHPSQDPSADDDDVFKPGSGGWTKQIKLSDPASVRHDLEGEKGKGGSQRKSVSDDATYLYRRSEESSNSNYRTEGSRNNLMSTIRAKSRKAARSIRRGASTPATAIDGPPPLPPPKSPAPIHRAFSMRDTSFTSADYETRSVHESEALEDLVEEEGSRWKMGRNQKRQSKDDAWIDIMLKANGSRLRGQDAAPTAPLKRNLSQQFSKSGLVQRFDDSDEEPEPLTPTQDQFSMVSQAEDRSDLPAANPLVAGAPICTVATGIGYEHPRSSTPTRSTTKSPMKDSAAPFSDGSDLERIDSDGSYSRAGGQALQTQDAAREVAPEVANRSLGHSSEEVASKESHPAANEAIKTSSVLPSSEHHVGAPGFSATRAGTRVPPPIETLISVSPGPSSSSSSHASSLAPPVPLKPRDVGPVSENQSQLDSRRLAESLRSNLAPVDSLIRKKEDMLPKSPVKTDRVDPFAKHATSGRVASIAGRFGGPAKALSPQSTGNSLLEKGPEGTPGQESQPVPRHEQNGHSSRQDLTPSPAPKVPSKSFTPLPTPPPTQSVEIKDLPPSPRDISSLYGVEDNDSIYPEDAASNYGKEESAQADRFGMGEAKLDDERQRPLPATLGSGQEAHKGSEEEGVISLATFQAAGIPATPPTSTSVDGFSPVMRSEHNERFPSDIDGGDFGSVQHSIKRRSGDNGHIFVDDIGRTEDEDEAMVLPSGFREPYQPGMPLDNVMEESESVLSGGSNL</sequence>
<gene>
    <name evidence="1" type="ORF">IE53DRAFT_234828</name>
</gene>
<dbReference type="Proteomes" id="UP000245626">
    <property type="component" value="Unassembled WGS sequence"/>
</dbReference>
<protein>
    <submittedName>
        <fullName evidence="1">Uncharacterized protein</fullName>
    </submittedName>
</protein>
<organism evidence="1 2">
    <name type="scientific">Violaceomyces palustris</name>
    <dbReference type="NCBI Taxonomy" id="1673888"/>
    <lineage>
        <taxon>Eukaryota</taxon>
        <taxon>Fungi</taxon>
        <taxon>Dikarya</taxon>
        <taxon>Basidiomycota</taxon>
        <taxon>Ustilaginomycotina</taxon>
        <taxon>Ustilaginomycetes</taxon>
        <taxon>Violaceomycetales</taxon>
        <taxon>Violaceomycetaceae</taxon>
        <taxon>Violaceomyces</taxon>
    </lineage>
</organism>
<proteinExistence type="predicted"/>
<reference evidence="1 2" key="1">
    <citation type="journal article" date="2018" name="Mol. Biol. Evol.">
        <title>Broad Genomic Sampling Reveals a Smut Pathogenic Ancestry of the Fungal Clade Ustilaginomycotina.</title>
        <authorList>
            <person name="Kijpornyongpan T."/>
            <person name="Mondo S.J."/>
            <person name="Barry K."/>
            <person name="Sandor L."/>
            <person name="Lee J."/>
            <person name="Lipzen A."/>
            <person name="Pangilinan J."/>
            <person name="LaButti K."/>
            <person name="Hainaut M."/>
            <person name="Henrissat B."/>
            <person name="Grigoriev I.V."/>
            <person name="Spatafora J.W."/>
            <person name="Aime M.C."/>
        </authorList>
    </citation>
    <scope>NUCLEOTIDE SEQUENCE [LARGE SCALE GENOMIC DNA]</scope>
    <source>
        <strain evidence="1 2">SA 807</strain>
    </source>
</reference>
<dbReference type="EMBL" id="KZ819750">
    <property type="protein sequence ID" value="PWN52929.1"/>
    <property type="molecule type" value="Genomic_DNA"/>
</dbReference>